<evidence type="ECO:0000256" key="1">
    <source>
        <dbReference type="SAM" id="MobiDB-lite"/>
    </source>
</evidence>
<organism evidence="2 3">
    <name type="scientific">Bifidobacterium callitrichos DSM 23973</name>
    <dbReference type="NCBI Taxonomy" id="1437609"/>
    <lineage>
        <taxon>Bacteria</taxon>
        <taxon>Bacillati</taxon>
        <taxon>Actinomycetota</taxon>
        <taxon>Actinomycetes</taxon>
        <taxon>Bifidobacteriales</taxon>
        <taxon>Bifidobacteriaceae</taxon>
        <taxon>Bifidobacterium</taxon>
    </lineage>
</organism>
<evidence type="ECO:0000313" key="2">
    <source>
        <dbReference type="EMBL" id="KFI55461.1"/>
    </source>
</evidence>
<evidence type="ECO:0000313" key="3">
    <source>
        <dbReference type="Proteomes" id="UP000029072"/>
    </source>
</evidence>
<dbReference type="AlphaFoldDB" id="A0A087A9L1"/>
<dbReference type="EMBL" id="JGYS01000005">
    <property type="protein sequence ID" value="KFI55461.1"/>
    <property type="molecule type" value="Genomic_DNA"/>
</dbReference>
<gene>
    <name evidence="2" type="ORF">BCAL_0719</name>
</gene>
<dbReference type="Proteomes" id="UP000029072">
    <property type="component" value="Unassembled WGS sequence"/>
</dbReference>
<sequence>MADEDEPNDRYLDMGIDALGGRAGDETAAGSLPDDESDRYEQDAPDRSEIKDDAEDMRPDSSLPTVKGDAKMFAFVTG</sequence>
<comment type="caution">
    <text evidence="2">The sequence shown here is derived from an EMBL/GenBank/DDBJ whole genome shotgun (WGS) entry which is preliminary data.</text>
</comment>
<protein>
    <submittedName>
        <fullName evidence="2">Uncharacterized protein</fullName>
    </submittedName>
</protein>
<feature type="region of interest" description="Disordered" evidence="1">
    <location>
        <begin position="1"/>
        <end position="65"/>
    </location>
</feature>
<dbReference type="STRING" id="1437609.BCAL_0719"/>
<feature type="compositionally biased region" description="Basic and acidic residues" evidence="1">
    <location>
        <begin position="39"/>
        <end position="59"/>
    </location>
</feature>
<dbReference type="RefSeq" id="WP_043165283.1">
    <property type="nucleotide sequence ID" value="NZ_JDUV01000006.1"/>
</dbReference>
<reference evidence="2 3" key="1">
    <citation type="submission" date="2014-03" db="EMBL/GenBank/DDBJ databases">
        <title>Genomics of Bifidobacteria.</title>
        <authorList>
            <person name="Ventura M."/>
            <person name="Milani C."/>
            <person name="Lugli G.A."/>
        </authorList>
    </citation>
    <scope>NUCLEOTIDE SEQUENCE [LARGE SCALE GENOMIC DNA]</scope>
    <source>
        <strain evidence="2 3">DSM 23973</strain>
    </source>
</reference>
<proteinExistence type="predicted"/>
<accession>A0A087A9L1</accession>
<name>A0A087A9L1_9BIFI</name>